<evidence type="ECO:0000256" key="1">
    <source>
        <dbReference type="ARBA" id="ARBA00022527"/>
    </source>
</evidence>
<dbReference type="InterPro" id="IPR011009">
    <property type="entry name" value="Kinase-like_dom_sf"/>
</dbReference>
<sequence>MFIYETTENGYQMAIPTEFGNYKATAVLNRGSTCIVLLAQNSINYKTYAVKAISKEYIQIAGIEHRIKNEIKILNSISHPNIIHIEEVLELDGLYLIVMEYCPNGDLYQILGDPNQYAKMDKFKIVQDILNALHHLHSNGIAHGDIKAENIVFDENYNAKLTDFGYSKTSFVAGDNEKVGSIYYVSPEMLHHGIYDTMKADTWAFGILLCLLFSGQFPFQILNDGNDGEFLISQISNGYTFLPKELNPIIKCIIRKCISNRAENRPSIEQLINFFKEWKCENKNNLIDMFKSVSLENFFVRKY</sequence>
<dbReference type="GO" id="GO:0005524">
    <property type="term" value="F:ATP binding"/>
    <property type="evidence" value="ECO:0007669"/>
    <property type="project" value="UniProtKB-KW"/>
</dbReference>
<evidence type="ECO:0000256" key="4">
    <source>
        <dbReference type="ARBA" id="ARBA00022777"/>
    </source>
</evidence>
<dbReference type="GO" id="GO:0035556">
    <property type="term" value="P:intracellular signal transduction"/>
    <property type="evidence" value="ECO:0007669"/>
    <property type="project" value="TreeGrafter"/>
</dbReference>
<evidence type="ECO:0000256" key="2">
    <source>
        <dbReference type="ARBA" id="ARBA00022679"/>
    </source>
</evidence>
<name>A0A1J4JT40_9EUKA</name>
<dbReference type="PROSITE" id="PS00108">
    <property type="entry name" value="PROTEIN_KINASE_ST"/>
    <property type="match status" value="1"/>
</dbReference>
<organism evidence="7 8">
    <name type="scientific">Tritrichomonas foetus</name>
    <dbReference type="NCBI Taxonomy" id="1144522"/>
    <lineage>
        <taxon>Eukaryota</taxon>
        <taxon>Metamonada</taxon>
        <taxon>Parabasalia</taxon>
        <taxon>Tritrichomonadida</taxon>
        <taxon>Tritrichomonadidae</taxon>
        <taxon>Tritrichomonas</taxon>
    </lineage>
</organism>
<dbReference type="GO" id="GO:0005737">
    <property type="term" value="C:cytoplasm"/>
    <property type="evidence" value="ECO:0007669"/>
    <property type="project" value="TreeGrafter"/>
</dbReference>
<evidence type="ECO:0000256" key="3">
    <source>
        <dbReference type="ARBA" id="ARBA00022741"/>
    </source>
</evidence>
<feature type="domain" description="Protein kinase" evidence="6">
    <location>
        <begin position="22"/>
        <end position="279"/>
    </location>
</feature>
<dbReference type="PANTHER" id="PTHR24346:SF82">
    <property type="entry name" value="KP78A-RELATED"/>
    <property type="match status" value="1"/>
</dbReference>
<comment type="caution">
    <text evidence="7">The sequence shown here is derived from an EMBL/GenBank/DDBJ whole genome shotgun (WGS) entry which is preliminary data.</text>
</comment>
<dbReference type="Pfam" id="PF00069">
    <property type="entry name" value="Pkinase"/>
    <property type="match status" value="1"/>
</dbReference>
<dbReference type="EMBL" id="MLAK01000872">
    <property type="protein sequence ID" value="OHT02287.1"/>
    <property type="molecule type" value="Genomic_DNA"/>
</dbReference>
<dbReference type="SUPFAM" id="SSF56112">
    <property type="entry name" value="Protein kinase-like (PK-like)"/>
    <property type="match status" value="1"/>
</dbReference>
<proteinExistence type="predicted"/>
<keyword evidence="1" id="KW-0723">Serine/threonine-protein kinase</keyword>
<dbReference type="OrthoDB" id="248923at2759"/>
<keyword evidence="2" id="KW-0808">Transferase</keyword>
<evidence type="ECO:0000313" key="7">
    <source>
        <dbReference type="EMBL" id="OHT02287.1"/>
    </source>
</evidence>
<keyword evidence="5" id="KW-0067">ATP-binding</keyword>
<dbReference type="AlphaFoldDB" id="A0A1J4JT40"/>
<dbReference type="Proteomes" id="UP000179807">
    <property type="component" value="Unassembled WGS sequence"/>
</dbReference>
<keyword evidence="4 7" id="KW-0418">Kinase</keyword>
<evidence type="ECO:0000313" key="8">
    <source>
        <dbReference type="Proteomes" id="UP000179807"/>
    </source>
</evidence>
<gene>
    <name evidence="7" type="ORF">TRFO_30602</name>
</gene>
<reference evidence="7" key="1">
    <citation type="submission" date="2016-10" db="EMBL/GenBank/DDBJ databases">
        <authorList>
            <person name="Benchimol M."/>
            <person name="Almeida L.G."/>
            <person name="Vasconcelos A.T."/>
            <person name="Perreira-Neves A."/>
            <person name="Rosa I.A."/>
            <person name="Tasca T."/>
            <person name="Bogo M.R."/>
            <person name="de Souza W."/>
        </authorList>
    </citation>
    <scope>NUCLEOTIDE SEQUENCE [LARGE SCALE GENOMIC DNA]</scope>
    <source>
        <strain evidence="7">K</strain>
    </source>
</reference>
<dbReference type="FunFam" id="1.10.510.10:FF:000571">
    <property type="entry name" value="Maternal embryonic leucine zipper kinase"/>
    <property type="match status" value="1"/>
</dbReference>
<dbReference type="Gene3D" id="1.10.510.10">
    <property type="entry name" value="Transferase(Phosphotransferase) domain 1"/>
    <property type="match status" value="1"/>
</dbReference>
<evidence type="ECO:0000256" key="5">
    <source>
        <dbReference type="ARBA" id="ARBA00022840"/>
    </source>
</evidence>
<accession>A0A1J4JT40</accession>
<dbReference type="InterPro" id="IPR008271">
    <property type="entry name" value="Ser/Thr_kinase_AS"/>
</dbReference>
<dbReference type="RefSeq" id="XP_068355423.1">
    <property type="nucleotide sequence ID" value="XM_068507453.1"/>
</dbReference>
<dbReference type="VEuPathDB" id="TrichDB:TRFO_30602"/>
<dbReference type="PANTHER" id="PTHR24346">
    <property type="entry name" value="MAP/MICROTUBULE AFFINITY-REGULATING KINASE"/>
    <property type="match status" value="1"/>
</dbReference>
<dbReference type="SMART" id="SM00220">
    <property type="entry name" value="S_TKc"/>
    <property type="match status" value="1"/>
</dbReference>
<evidence type="ECO:0000259" key="6">
    <source>
        <dbReference type="PROSITE" id="PS50011"/>
    </source>
</evidence>
<dbReference type="GeneID" id="94842157"/>
<protein>
    <submittedName>
        <fullName evidence="7">CAMK family protein kinase</fullName>
    </submittedName>
</protein>
<dbReference type="PROSITE" id="PS50011">
    <property type="entry name" value="PROTEIN_KINASE_DOM"/>
    <property type="match status" value="1"/>
</dbReference>
<keyword evidence="8" id="KW-1185">Reference proteome</keyword>
<dbReference type="InterPro" id="IPR000719">
    <property type="entry name" value="Prot_kinase_dom"/>
</dbReference>
<keyword evidence="3" id="KW-0547">Nucleotide-binding</keyword>
<dbReference type="GO" id="GO:0004674">
    <property type="term" value="F:protein serine/threonine kinase activity"/>
    <property type="evidence" value="ECO:0007669"/>
    <property type="project" value="UniProtKB-KW"/>
</dbReference>